<organism evidence="5 6">
    <name type="scientific">Zostera marina</name>
    <name type="common">Eelgrass</name>
    <dbReference type="NCBI Taxonomy" id="29655"/>
    <lineage>
        <taxon>Eukaryota</taxon>
        <taxon>Viridiplantae</taxon>
        <taxon>Streptophyta</taxon>
        <taxon>Embryophyta</taxon>
        <taxon>Tracheophyta</taxon>
        <taxon>Spermatophyta</taxon>
        <taxon>Magnoliopsida</taxon>
        <taxon>Liliopsida</taxon>
        <taxon>Zosteraceae</taxon>
        <taxon>Zostera</taxon>
    </lineage>
</organism>
<dbReference type="SUPFAM" id="SSF52540">
    <property type="entry name" value="P-loop containing nucleoside triphosphate hydrolases"/>
    <property type="match status" value="1"/>
</dbReference>
<dbReference type="Pfam" id="PF00685">
    <property type="entry name" value="Sulfotransfer_1"/>
    <property type="match status" value="1"/>
</dbReference>
<dbReference type="GO" id="GO:0005737">
    <property type="term" value="C:cytoplasm"/>
    <property type="evidence" value="ECO:0000318"/>
    <property type="project" value="GO_Central"/>
</dbReference>
<dbReference type="Proteomes" id="UP000036987">
    <property type="component" value="Unassembled WGS sequence"/>
</dbReference>
<dbReference type="OMA" id="YMGRENT"/>
<keyword evidence="2 3" id="KW-0808">Transferase</keyword>
<dbReference type="SMR" id="A0A0K9Q4R2"/>
<comment type="similarity">
    <text evidence="1 3">Belongs to the sulfotransferase 1 family.</text>
</comment>
<evidence type="ECO:0000256" key="1">
    <source>
        <dbReference type="ARBA" id="ARBA00005771"/>
    </source>
</evidence>
<protein>
    <recommendedName>
        <fullName evidence="3">Sulfotransferase</fullName>
        <ecNumber evidence="3">2.8.2.-</ecNumber>
    </recommendedName>
</protein>
<evidence type="ECO:0000313" key="6">
    <source>
        <dbReference type="Proteomes" id="UP000036987"/>
    </source>
</evidence>
<dbReference type="InterPro" id="IPR000863">
    <property type="entry name" value="Sulfotransferase_dom"/>
</dbReference>
<accession>A0A0K9Q4R2</accession>
<feature type="domain" description="Sulfotransferase" evidence="4">
    <location>
        <begin position="74"/>
        <end position="322"/>
    </location>
</feature>
<dbReference type="EC" id="2.8.2.-" evidence="3"/>
<evidence type="ECO:0000256" key="3">
    <source>
        <dbReference type="RuleBase" id="RU361155"/>
    </source>
</evidence>
<dbReference type="OrthoDB" id="205623at2759"/>
<evidence type="ECO:0000313" key="5">
    <source>
        <dbReference type="EMBL" id="KMZ76263.1"/>
    </source>
</evidence>
<evidence type="ECO:0000259" key="4">
    <source>
        <dbReference type="Pfam" id="PF00685"/>
    </source>
</evidence>
<dbReference type="PANTHER" id="PTHR11783">
    <property type="entry name" value="SULFOTRANSFERASE SULT"/>
    <property type="match status" value="1"/>
</dbReference>
<reference evidence="6" key="1">
    <citation type="journal article" date="2016" name="Nature">
        <title>The genome of the seagrass Zostera marina reveals angiosperm adaptation to the sea.</title>
        <authorList>
            <person name="Olsen J.L."/>
            <person name="Rouze P."/>
            <person name="Verhelst B."/>
            <person name="Lin Y.-C."/>
            <person name="Bayer T."/>
            <person name="Collen J."/>
            <person name="Dattolo E."/>
            <person name="De Paoli E."/>
            <person name="Dittami S."/>
            <person name="Maumus F."/>
            <person name="Michel G."/>
            <person name="Kersting A."/>
            <person name="Lauritano C."/>
            <person name="Lohaus R."/>
            <person name="Toepel M."/>
            <person name="Tonon T."/>
            <person name="Vanneste K."/>
            <person name="Amirebrahimi M."/>
            <person name="Brakel J."/>
            <person name="Bostroem C."/>
            <person name="Chovatia M."/>
            <person name="Grimwood J."/>
            <person name="Jenkins J.W."/>
            <person name="Jueterbock A."/>
            <person name="Mraz A."/>
            <person name="Stam W.T."/>
            <person name="Tice H."/>
            <person name="Bornberg-Bauer E."/>
            <person name="Green P.J."/>
            <person name="Pearson G.A."/>
            <person name="Procaccini G."/>
            <person name="Duarte C.M."/>
            <person name="Schmutz J."/>
            <person name="Reusch T.B.H."/>
            <person name="Van de Peer Y."/>
        </authorList>
    </citation>
    <scope>NUCLEOTIDE SEQUENCE [LARGE SCALE GENOMIC DNA]</scope>
    <source>
        <strain evidence="6">cv. Finnish</strain>
    </source>
</reference>
<dbReference type="InterPro" id="IPR027417">
    <property type="entry name" value="P-loop_NTPase"/>
</dbReference>
<proteinExistence type="inferred from homology"/>
<dbReference type="GO" id="GO:0008146">
    <property type="term" value="F:sulfotransferase activity"/>
    <property type="evidence" value="ECO:0000318"/>
    <property type="project" value="GO_Central"/>
</dbReference>
<dbReference type="GO" id="GO:0051923">
    <property type="term" value="P:sulfation"/>
    <property type="evidence" value="ECO:0000318"/>
    <property type="project" value="GO_Central"/>
</dbReference>
<name>A0A0K9Q4R2_ZOSMR</name>
<evidence type="ECO:0000256" key="2">
    <source>
        <dbReference type="ARBA" id="ARBA00022679"/>
    </source>
</evidence>
<keyword evidence="6" id="KW-1185">Reference proteome</keyword>
<comment type="caution">
    <text evidence="5">The sequence shown here is derived from an EMBL/GenBank/DDBJ whole genome shotgun (WGS) entry which is preliminary data.</text>
</comment>
<gene>
    <name evidence="5" type="ORF">ZOSMA_104G00150</name>
</gene>
<sequence length="331" mass="37839">MAGILALEKCFGSKNEQEKEEDSKMYKRYREIVSSLPSNDYWGDTMRLYKGFWQMGYLVPGIMAFEDNFKARETDIILTTLPKAGTTWTKALTFAILTRDVNHPSSPTHPLLFFNPHSCVQNLEYLYMGRENTMPDLDMLNESPRLFAGHIPYSLLPASVLKSGTKIINISRNRKSTFVSFWKFGNLINPDKLLDLEKSVDIFASGISFCGPEWNFQAEFTNAASTNSNLLLLSYEEMLEKPVENVKKLAEFMGCGFTDDEEKQGIVDEIVKLCSFDNLKNQQVNKNGSSYNSKIDNKHFFRKGEVRDWANYLTPEMIKKLETAGKINESE</sequence>
<dbReference type="AlphaFoldDB" id="A0A0K9Q4R2"/>
<dbReference type="Gene3D" id="3.40.50.300">
    <property type="entry name" value="P-loop containing nucleotide triphosphate hydrolases"/>
    <property type="match status" value="1"/>
</dbReference>
<dbReference type="EMBL" id="LFYR01000056">
    <property type="protein sequence ID" value="KMZ76263.1"/>
    <property type="molecule type" value="Genomic_DNA"/>
</dbReference>